<feature type="domain" description="Glycoside hydrolase family 42 N-terminal" evidence="3">
    <location>
        <begin position="3"/>
        <end position="96"/>
    </location>
</feature>
<dbReference type="PANTHER" id="PTHR36447:SF1">
    <property type="entry name" value="BETA-GALACTOSIDASE GANA"/>
    <property type="match status" value="1"/>
</dbReference>
<keyword evidence="2" id="KW-0326">Glycosidase</keyword>
<dbReference type="InterPro" id="IPR003476">
    <property type="entry name" value="Glyco_hydro_42"/>
</dbReference>
<gene>
    <name evidence="4" type="ORF">Q604_UNBC17698G0001</name>
</gene>
<dbReference type="GO" id="GO:0005975">
    <property type="term" value="P:carbohydrate metabolic process"/>
    <property type="evidence" value="ECO:0007669"/>
    <property type="project" value="InterPro"/>
</dbReference>
<comment type="caution">
    <text evidence="4">The sequence shown here is derived from an EMBL/GenBank/DDBJ whole genome shotgun (WGS) entry which is preliminary data.</text>
</comment>
<dbReference type="InterPro" id="IPR017853">
    <property type="entry name" value="GH"/>
</dbReference>
<accession>W1X8B0</accession>
<feature type="non-terminal residue" evidence="4">
    <location>
        <position position="96"/>
    </location>
</feature>
<organism evidence="4">
    <name type="scientific">human gut metagenome</name>
    <dbReference type="NCBI Taxonomy" id="408170"/>
    <lineage>
        <taxon>unclassified sequences</taxon>
        <taxon>metagenomes</taxon>
        <taxon>organismal metagenomes</taxon>
    </lineage>
</organism>
<dbReference type="Gene3D" id="3.20.20.80">
    <property type="entry name" value="Glycosidases"/>
    <property type="match status" value="1"/>
</dbReference>
<protein>
    <submittedName>
        <fullName evidence="4">Beta-galactosidase</fullName>
    </submittedName>
</protein>
<evidence type="ECO:0000256" key="2">
    <source>
        <dbReference type="ARBA" id="ARBA00023295"/>
    </source>
</evidence>
<dbReference type="SUPFAM" id="SSF51445">
    <property type="entry name" value="(Trans)glycosidases"/>
    <property type="match status" value="1"/>
</dbReference>
<dbReference type="GO" id="GO:0004565">
    <property type="term" value="F:beta-galactosidase activity"/>
    <property type="evidence" value="ECO:0007669"/>
    <property type="project" value="InterPro"/>
</dbReference>
<evidence type="ECO:0000313" key="4">
    <source>
        <dbReference type="EMBL" id="ETJ25690.1"/>
    </source>
</evidence>
<dbReference type="PANTHER" id="PTHR36447">
    <property type="entry name" value="BETA-GALACTOSIDASE GANA"/>
    <property type="match status" value="1"/>
</dbReference>
<dbReference type="EMBL" id="AZMM01017698">
    <property type="protein sequence ID" value="ETJ25690.1"/>
    <property type="molecule type" value="Genomic_DNA"/>
</dbReference>
<sequence>DNNIEKLNSAWWTGFWSHRFNDFSQIESPSEKGEIFVHAHNLDWRRFVTTQTIDFYKNEIEPIREITPDIPITTNFMGTYGGLNYWKFAKEVDIIS</sequence>
<proteinExistence type="predicted"/>
<dbReference type="AlphaFoldDB" id="W1X8B0"/>
<name>W1X8B0_9ZZZZ</name>
<feature type="non-terminal residue" evidence="4">
    <location>
        <position position="1"/>
    </location>
</feature>
<dbReference type="Pfam" id="PF02449">
    <property type="entry name" value="Glyco_hydro_42"/>
    <property type="match status" value="1"/>
</dbReference>
<dbReference type="InterPro" id="IPR013529">
    <property type="entry name" value="Glyco_hydro_42_N"/>
</dbReference>
<evidence type="ECO:0000259" key="3">
    <source>
        <dbReference type="Pfam" id="PF02449"/>
    </source>
</evidence>
<keyword evidence="1" id="KW-0378">Hydrolase</keyword>
<reference evidence="4" key="1">
    <citation type="submission" date="2013-12" db="EMBL/GenBank/DDBJ databases">
        <title>A Varibaculum cambriense genome reconstructed from a premature infant gut community with otherwise low bacterial novelty that shifts toward anaerobic metabolism during the third week of life.</title>
        <authorList>
            <person name="Brown C.T."/>
            <person name="Sharon I."/>
            <person name="Thomas B.C."/>
            <person name="Castelle C.J."/>
            <person name="Morowitz M.J."/>
            <person name="Banfield J.F."/>
        </authorList>
    </citation>
    <scope>NUCLEOTIDE SEQUENCE</scope>
</reference>
<dbReference type="GO" id="GO:0009341">
    <property type="term" value="C:beta-galactosidase complex"/>
    <property type="evidence" value="ECO:0007669"/>
    <property type="project" value="InterPro"/>
</dbReference>
<evidence type="ECO:0000256" key="1">
    <source>
        <dbReference type="ARBA" id="ARBA00022801"/>
    </source>
</evidence>